<evidence type="ECO:0000256" key="1">
    <source>
        <dbReference type="SAM" id="Phobius"/>
    </source>
</evidence>
<proteinExistence type="predicted"/>
<organism evidence="2 3">
    <name type="scientific">Pseudonocardia alni subsp. carboxydivorans</name>
    <dbReference type="NCBI Taxonomy" id="415010"/>
    <lineage>
        <taxon>Bacteria</taxon>
        <taxon>Bacillati</taxon>
        <taxon>Actinomycetota</taxon>
        <taxon>Actinomycetes</taxon>
        <taxon>Pseudonocardiales</taxon>
        <taxon>Pseudonocardiaceae</taxon>
        <taxon>Pseudonocardia</taxon>
    </lineage>
</organism>
<accession>A0ABU9ANK9</accession>
<dbReference type="Pfam" id="PF11239">
    <property type="entry name" value="DUF3040"/>
    <property type="match status" value="1"/>
</dbReference>
<keyword evidence="1" id="KW-0472">Membrane</keyword>
<name>A0ABU9ANK9_PSEA5</name>
<keyword evidence="1" id="KW-1133">Transmembrane helix</keyword>
<feature type="transmembrane region" description="Helical" evidence="1">
    <location>
        <begin position="36"/>
        <end position="57"/>
    </location>
</feature>
<sequence length="105" mass="11780">MLSEGERRRLVRIEHELTAEAPRLARRFRNPSRLRVWLLPAATAALGLAAAVGLLALGRPGDALVLGVLGCWPVYRLLERRRVWHRLRTRFRDRSGGGGSTSRST</sequence>
<reference evidence="2 3" key="1">
    <citation type="submission" date="2024-03" db="EMBL/GenBank/DDBJ databases">
        <title>Draft genome sequence of Pseudonocardia carboxydivorans JCM 14827.</title>
        <authorList>
            <person name="Duangmal K."/>
        </authorList>
    </citation>
    <scope>NUCLEOTIDE SEQUENCE [LARGE SCALE GENOMIC DNA]</scope>
    <source>
        <strain evidence="2 3">JCM 14827</strain>
    </source>
</reference>
<comment type="caution">
    <text evidence="2">The sequence shown here is derived from an EMBL/GenBank/DDBJ whole genome shotgun (WGS) entry which is preliminary data.</text>
</comment>
<feature type="transmembrane region" description="Helical" evidence="1">
    <location>
        <begin position="63"/>
        <end position="78"/>
    </location>
</feature>
<gene>
    <name evidence="2" type="ORF">WG925_27135</name>
</gene>
<keyword evidence="3" id="KW-1185">Reference proteome</keyword>
<dbReference type="EMBL" id="JBBPIX010000028">
    <property type="protein sequence ID" value="MEK6467427.1"/>
    <property type="molecule type" value="Genomic_DNA"/>
</dbReference>
<dbReference type="InterPro" id="IPR021401">
    <property type="entry name" value="DUF3040"/>
</dbReference>
<evidence type="ECO:0000313" key="2">
    <source>
        <dbReference type="EMBL" id="MEK6467427.1"/>
    </source>
</evidence>
<evidence type="ECO:0000313" key="3">
    <source>
        <dbReference type="Proteomes" id="UP001367513"/>
    </source>
</evidence>
<dbReference type="RefSeq" id="WP_251784556.1">
    <property type="nucleotide sequence ID" value="NZ_BAAAOD010000035.1"/>
</dbReference>
<keyword evidence="1" id="KW-0812">Transmembrane</keyword>
<protein>
    <submittedName>
        <fullName evidence="2">DUF3040 domain-containing protein</fullName>
    </submittedName>
</protein>
<dbReference type="Proteomes" id="UP001367513">
    <property type="component" value="Unassembled WGS sequence"/>
</dbReference>